<evidence type="ECO:0000256" key="1">
    <source>
        <dbReference type="SAM" id="MobiDB-lite"/>
    </source>
</evidence>
<proteinExistence type="predicted"/>
<organism evidence="3 4">
    <name type="scientific">Stylosanthes scabra</name>
    <dbReference type="NCBI Taxonomy" id="79078"/>
    <lineage>
        <taxon>Eukaryota</taxon>
        <taxon>Viridiplantae</taxon>
        <taxon>Streptophyta</taxon>
        <taxon>Embryophyta</taxon>
        <taxon>Tracheophyta</taxon>
        <taxon>Spermatophyta</taxon>
        <taxon>Magnoliopsida</taxon>
        <taxon>eudicotyledons</taxon>
        <taxon>Gunneridae</taxon>
        <taxon>Pentapetalae</taxon>
        <taxon>rosids</taxon>
        <taxon>fabids</taxon>
        <taxon>Fabales</taxon>
        <taxon>Fabaceae</taxon>
        <taxon>Papilionoideae</taxon>
        <taxon>50 kb inversion clade</taxon>
        <taxon>dalbergioids sensu lato</taxon>
        <taxon>Dalbergieae</taxon>
        <taxon>Pterocarpus clade</taxon>
        <taxon>Stylosanthes</taxon>
    </lineage>
</organism>
<evidence type="ECO:0000259" key="2">
    <source>
        <dbReference type="Pfam" id="PF20167"/>
    </source>
</evidence>
<evidence type="ECO:0000313" key="3">
    <source>
        <dbReference type="EMBL" id="MED6124181.1"/>
    </source>
</evidence>
<feature type="compositionally biased region" description="Low complexity" evidence="1">
    <location>
        <begin position="243"/>
        <end position="261"/>
    </location>
</feature>
<protein>
    <recommendedName>
        <fullName evidence="2">Putative plant transposon protein domain-containing protein</fullName>
    </recommendedName>
</protein>
<feature type="compositionally biased region" description="Basic and acidic residues" evidence="1">
    <location>
        <begin position="225"/>
        <end position="237"/>
    </location>
</feature>
<sequence>MEVDDESLHPITVQITMRKWKKLTRSGQAVGFNMVREFYANAWRPDEEKNNPKTYTTMVRGTDISFSPAAIHKVLKTTEKAIPNMASYHDRKPNNLTLDEVQAYLCEKGGEWVRHANGIPHYLKRSDLTDMARGWYEFVCKSIMPTTNHSELTVDQAVLIHSIMIGEDIYVEEIIADQIYKFVNKQVIRSKLPFPSIIALLCREAKVKIPEDTLIPQEPGIDAEAMARVKEPREPRQPRQPRQEAPQQQPQAQQQPQVQQQ</sequence>
<feature type="domain" description="Putative plant transposon protein" evidence="2">
    <location>
        <begin position="18"/>
        <end position="207"/>
    </location>
</feature>
<dbReference type="Proteomes" id="UP001341840">
    <property type="component" value="Unassembled WGS sequence"/>
</dbReference>
<comment type="caution">
    <text evidence="3">The sequence shown here is derived from an EMBL/GenBank/DDBJ whole genome shotgun (WGS) entry which is preliminary data.</text>
</comment>
<dbReference type="InterPro" id="IPR046796">
    <property type="entry name" value="Transposase_32_dom"/>
</dbReference>
<reference evidence="3 4" key="1">
    <citation type="journal article" date="2023" name="Plants (Basel)">
        <title>Bridging the Gap: Combining Genomics and Transcriptomics Approaches to Understand Stylosanthes scabra, an Orphan Legume from the Brazilian Caatinga.</title>
        <authorList>
            <person name="Ferreira-Neto J.R.C."/>
            <person name="da Silva M.D."/>
            <person name="Binneck E."/>
            <person name="de Melo N.F."/>
            <person name="da Silva R.H."/>
            <person name="de Melo A.L.T.M."/>
            <person name="Pandolfi V."/>
            <person name="Bustamante F.O."/>
            <person name="Brasileiro-Vidal A.C."/>
            <person name="Benko-Iseppon A.M."/>
        </authorList>
    </citation>
    <scope>NUCLEOTIDE SEQUENCE [LARGE SCALE GENOMIC DNA]</scope>
    <source>
        <tissue evidence="3">Leaves</tissue>
    </source>
</reference>
<keyword evidence="4" id="KW-1185">Reference proteome</keyword>
<accession>A0ABU6RJC1</accession>
<evidence type="ECO:0000313" key="4">
    <source>
        <dbReference type="Proteomes" id="UP001341840"/>
    </source>
</evidence>
<gene>
    <name evidence="3" type="ORF">PIB30_056693</name>
</gene>
<name>A0ABU6RJC1_9FABA</name>
<dbReference type="Pfam" id="PF20167">
    <property type="entry name" value="Transposase_32"/>
    <property type="match status" value="1"/>
</dbReference>
<dbReference type="EMBL" id="JASCZI010030664">
    <property type="protein sequence ID" value="MED6124181.1"/>
    <property type="molecule type" value="Genomic_DNA"/>
</dbReference>
<feature type="region of interest" description="Disordered" evidence="1">
    <location>
        <begin position="216"/>
        <end position="261"/>
    </location>
</feature>